<dbReference type="Proteomes" id="UP000183508">
    <property type="component" value="Unassembled WGS sequence"/>
</dbReference>
<dbReference type="RefSeq" id="WP_074951035.1">
    <property type="nucleotide sequence ID" value="NZ_FPBV01000006.1"/>
</dbReference>
<dbReference type="AlphaFoldDB" id="A0A1I7ICJ8"/>
<dbReference type="InterPro" id="IPR043711">
    <property type="entry name" value="DUF5651"/>
</dbReference>
<organism evidence="2 3">
    <name type="scientific">Alicyclobacillus macrosporangiidus</name>
    <dbReference type="NCBI Taxonomy" id="392015"/>
    <lineage>
        <taxon>Bacteria</taxon>
        <taxon>Bacillati</taxon>
        <taxon>Bacillota</taxon>
        <taxon>Bacilli</taxon>
        <taxon>Bacillales</taxon>
        <taxon>Alicyclobacillaceae</taxon>
        <taxon>Alicyclobacillus</taxon>
    </lineage>
</organism>
<feature type="domain" description="DUF5651" evidence="1">
    <location>
        <begin position="97"/>
        <end position="147"/>
    </location>
</feature>
<accession>A0A1I7ICJ8</accession>
<evidence type="ECO:0000259" key="1">
    <source>
        <dbReference type="Pfam" id="PF18892"/>
    </source>
</evidence>
<dbReference type="EMBL" id="FPBV01000006">
    <property type="protein sequence ID" value="SFU70682.1"/>
    <property type="molecule type" value="Genomic_DNA"/>
</dbReference>
<dbReference type="Pfam" id="PF18892">
    <property type="entry name" value="DUF5651"/>
    <property type="match status" value="1"/>
</dbReference>
<reference evidence="3" key="1">
    <citation type="submission" date="2016-10" db="EMBL/GenBank/DDBJ databases">
        <authorList>
            <person name="Varghese N."/>
        </authorList>
    </citation>
    <scope>NUCLEOTIDE SEQUENCE [LARGE SCALE GENOMIC DNA]</scope>
    <source>
        <strain evidence="3">DSM 17980</strain>
    </source>
</reference>
<name>A0A1I7ICJ8_9BACL</name>
<gene>
    <name evidence="2" type="ORF">SAMN05421543_106136</name>
</gene>
<proteinExistence type="predicted"/>
<keyword evidence="3" id="KW-1185">Reference proteome</keyword>
<evidence type="ECO:0000313" key="3">
    <source>
        <dbReference type="Proteomes" id="UP000183508"/>
    </source>
</evidence>
<sequence length="152" mass="17011">MSTKPRYVSKAERQSILTLDALGAHLINRVLPQAHRYGPEVARRWRTAATHLAKGLRAWLDGLAPEDRERFLRESSTTRVILTSEAYVPRPDSDAGMDVLYTLAEHAIGTTCRGCTRDPEACDLRRALVAADVPYSTTEPERCPYEMPGVEM</sequence>
<protein>
    <recommendedName>
        <fullName evidence="1">DUF5651 domain-containing protein</fullName>
    </recommendedName>
</protein>
<evidence type="ECO:0000313" key="2">
    <source>
        <dbReference type="EMBL" id="SFU70682.1"/>
    </source>
</evidence>
<dbReference type="STRING" id="392015.SAMN05421543_106136"/>